<evidence type="ECO:0000313" key="2">
    <source>
        <dbReference type="Proteomes" id="UP000239874"/>
    </source>
</evidence>
<dbReference type="Proteomes" id="UP000239874">
    <property type="component" value="Unassembled WGS sequence"/>
</dbReference>
<name>A0A2S6AMV3_9NOCA</name>
<dbReference type="RefSeq" id="WP_104377175.1">
    <property type="nucleotide sequence ID" value="NZ_PSZC01000013.1"/>
</dbReference>
<dbReference type="EMBL" id="PSZC01000013">
    <property type="protein sequence ID" value="PPJ36577.1"/>
    <property type="molecule type" value="Genomic_DNA"/>
</dbReference>
<proteinExistence type="predicted"/>
<gene>
    <name evidence="1" type="ORF">C5E45_19370</name>
</gene>
<accession>A0A2S6AMV3</accession>
<comment type="caution">
    <text evidence="1">The sequence shown here is derived from an EMBL/GenBank/DDBJ whole genome shotgun (WGS) entry which is preliminary data.</text>
</comment>
<protein>
    <submittedName>
        <fullName evidence="1">Uncharacterized protein</fullName>
    </submittedName>
</protein>
<dbReference type="AlphaFoldDB" id="A0A2S6AMV3"/>
<sequence>MRRTSTIDMQWPDGPGTQLRLLGRARDLLTPSDGGEPVVLGEDAMRARVNSVTRTIEDI</sequence>
<dbReference type="OrthoDB" id="7530149at2"/>
<reference evidence="1 2" key="1">
    <citation type="submission" date="2018-02" db="EMBL/GenBank/DDBJ databases">
        <title>8 Nocardia nova and 1 Nocardia cyriacigeorgica strain used for evolution to TMP-SMX.</title>
        <authorList>
            <person name="Mehta H."/>
            <person name="Weng J."/>
            <person name="Shamoo Y."/>
        </authorList>
    </citation>
    <scope>NUCLEOTIDE SEQUENCE [LARGE SCALE GENOMIC DNA]</scope>
    <source>
        <strain evidence="1 2">MDA3139</strain>
    </source>
</reference>
<organism evidence="1 2">
    <name type="scientific">Nocardia nova</name>
    <dbReference type="NCBI Taxonomy" id="37330"/>
    <lineage>
        <taxon>Bacteria</taxon>
        <taxon>Bacillati</taxon>
        <taxon>Actinomycetota</taxon>
        <taxon>Actinomycetes</taxon>
        <taxon>Mycobacteriales</taxon>
        <taxon>Nocardiaceae</taxon>
        <taxon>Nocardia</taxon>
    </lineage>
</organism>
<evidence type="ECO:0000313" key="1">
    <source>
        <dbReference type="EMBL" id="PPJ36577.1"/>
    </source>
</evidence>